<accession>A0AAV2HZC8</accession>
<dbReference type="GO" id="GO:0061564">
    <property type="term" value="P:axon development"/>
    <property type="evidence" value="ECO:0007669"/>
    <property type="project" value="TreeGrafter"/>
</dbReference>
<sequence length="318" mass="35089">LLLSIYEGQTFNNQAFYTGRSKLSTSTKDFLLQSSVVPLAIKVMIVNFADVPGKTLQVQNQFLQSENVTAAVPQGPGTGFNGPSFLEDSGAFYQDCPSATRDTNMPDAWSHCQQRPSRSCMGEIVMNNNNNNGAENHNKRRDAFESKSYDHALQNNNSSSSSDSHASDVVSSPDISSFPSSFMDFSSPFSVYASAQYSRTYHMDGSHPGYNHVAFSSLLHESSSIDPLTGRRKPPKCYEISRLGATERERTRMHMLNDAFDELRKVVPKSNLSEHQKLSKIATLRLAIHYISALAATLKATGAEIRLVKDTGVCDRRG</sequence>
<evidence type="ECO:0000259" key="2">
    <source>
        <dbReference type="PROSITE" id="PS50888"/>
    </source>
</evidence>
<feature type="region of interest" description="Disordered" evidence="1">
    <location>
        <begin position="152"/>
        <end position="171"/>
    </location>
</feature>
<dbReference type="Gene3D" id="4.10.280.10">
    <property type="entry name" value="Helix-loop-helix DNA-binding domain"/>
    <property type="match status" value="1"/>
</dbReference>
<dbReference type="SUPFAM" id="SSF47459">
    <property type="entry name" value="HLH, helix-loop-helix DNA-binding domain"/>
    <property type="match status" value="1"/>
</dbReference>
<reference evidence="3 4" key="1">
    <citation type="submission" date="2024-04" db="EMBL/GenBank/DDBJ databases">
        <authorList>
            <consortium name="Genoscope - CEA"/>
            <person name="William W."/>
        </authorList>
    </citation>
    <scope>NUCLEOTIDE SEQUENCE [LARGE SCALE GENOMIC DNA]</scope>
</reference>
<keyword evidence="4" id="KW-1185">Reference proteome</keyword>
<feature type="compositionally biased region" description="Low complexity" evidence="1">
    <location>
        <begin position="158"/>
        <end position="171"/>
    </location>
</feature>
<name>A0AAV2HZC8_LYMST</name>
<comment type="caution">
    <text evidence="3">The sequence shown here is derived from an EMBL/GenBank/DDBJ whole genome shotgun (WGS) entry which is preliminary data.</text>
</comment>
<feature type="non-terminal residue" evidence="3">
    <location>
        <position position="1"/>
    </location>
</feature>
<feature type="non-terminal residue" evidence="3">
    <location>
        <position position="318"/>
    </location>
</feature>
<dbReference type="InterPro" id="IPR036638">
    <property type="entry name" value="HLH_DNA-bd_sf"/>
</dbReference>
<dbReference type="InterPro" id="IPR011598">
    <property type="entry name" value="bHLH_dom"/>
</dbReference>
<dbReference type="AlphaFoldDB" id="A0AAV2HZC8"/>
<dbReference type="EMBL" id="CAXITT010000315">
    <property type="protein sequence ID" value="CAL1538857.1"/>
    <property type="molecule type" value="Genomic_DNA"/>
</dbReference>
<dbReference type="GO" id="GO:0070888">
    <property type="term" value="F:E-box binding"/>
    <property type="evidence" value="ECO:0007669"/>
    <property type="project" value="TreeGrafter"/>
</dbReference>
<evidence type="ECO:0000256" key="1">
    <source>
        <dbReference type="SAM" id="MobiDB-lite"/>
    </source>
</evidence>
<feature type="domain" description="BHLH" evidence="2">
    <location>
        <begin position="240"/>
        <end position="294"/>
    </location>
</feature>
<dbReference type="Pfam" id="PF00010">
    <property type="entry name" value="HLH"/>
    <property type="match status" value="1"/>
</dbReference>
<evidence type="ECO:0000313" key="4">
    <source>
        <dbReference type="Proteomes" id="UP001497497"/>
    </source>
</evidence>
<dbReference type="GO" id="GO:0045944">
    <property type="term" value="P:positive regulation of transcription by RNA polymerase II"/>
    <property type="evidence" value="ECO:0007669"/>
    <property type="project" value="TreeGrafter"/>
</dbReference>
<dbReference type="Proteomes" id="UP001497497">
    <property type="component" value="Unassembled WGS sequence"/>
</dbReference>
<proteinExistence type="predicted"/>
<dbReference type="GO" id="GO:0000981">
    <property type="term" value="F:DNA-binding transcription factor activity, RNA polymerase II-specific"/>
    <property type="evidence" value="ECO:0007669"/>
    <property type="project" value="TreeGrafter"/>
</dbReference>
<dbReference type="InterPro" id="IPR050359">
    <property type="entry name" value="bHLH_transcription_factors"/>
</dbReference>
<dbReference type="PANTHER" id="PTHR19290">
    <property type="entry name" value="BASIC HELIX-LOOP-HELIX PROTEIN NEUROGENIN-RELATED"/>
    <property type="match status" value="1"/>
</dbReference>
<dbReference type="GO" id="GO:0046983">
    <property type="term" value="F:protein dimerization activity"/>
    <property type="evidence" value="ECO:0007669"/>
    <property type="project" value="InterPro"/>
</dbReference>
<evidence type="ECO:0000313" key="3">
    <source>
        <dbReference type="EMBL" id="CAL1538857.1"/>
    </source>
</evidence>
<dbReference type="CDD" id="cd11390">
    <property type="entry name" value="bHLH_TS"/>
    <property type="match status" value="1"/>
</dbReference>
<dbReference type="GO" id="GO:0007423">
    <property type="term" value="P:sensory organ development"/>
    <property type="evidence" value="ECO:0007669"/>
    <property type="project" value="TreeGrafter"/>
</dbReference>
<gene>
    <name evidence="3" type="ORF">GSLYS_00012678001</name>
</gene>
<protein>
    <recommendedName>
        <fullName evidence="2">BHLH domain-containing protein</fullName>
    </recommendedName>
</protein>
<dbReference type="GO" id="GO:0005634">
    <property type="term" value="C:nucleus"/>
    <property type="evidence" value="ECO:0007669"/>
    <property type="project" value="TreeGrafter"/>
</dbReference>
<dbReference type="PANTHER" id="PTHR19290:SF163">
    <property type="entry name" value="BASIC HELIX-LOOP-HELIX NEURAL TRANSCRIPTION FACTOR TAP"/>
    <property type="match status" value="1"/>
</dbReference>
<dbReference type="PROSITE" id="PS50888">
    <property type="entry name" value="BHLH"/>
    <property type="match status" value="1"/>
</dbReference>
<dbReference type="SMART" id="SM00353">
    <property type="entry name" value="HLH"/>
    <property type="match status" value="1"/>
</dbReference>
<organism evidence="3 4">
    <name type="scientific">Lymnaea stagnalis</name>
    <name type="common">Great pond snail</name>
    <name type="synonym">Helix stagnalis</name>
    <dbReference type="NCBI Taxonomy" id="6523"/>
    <lineage>
        <taxon>Eukaryota</taxon>
        <taxon>Metazoa</taxon>
        <taxon>Spiralia</taxon>
        <taxon>Lophotrochozoa</taxon>
        <taxon>Mollusca</taxon>
        <taxon>Gastropoda</taxon>
        <taxon>Heterobranchia</taxon>
        <taxon>Euthyneura</taxon>
        <taxon>Panpulmonata</taxon>
        <taxon>Hygrophila</taxon>
        <taxon>Lymnaeoidea</taxon>
        <taxon>Lymnaeidae</taxon>
        <taxon>Lymnaea</taxon>
    </lineage>
</organism>